<protein>
    <submittedName>
        <fullName evidence="6">Cytochrome c</fullName>
    </submittedName>
</protein>
<dbReference type="InterPro" id="IPR036909">
    <property type="entry name" value="Cyt_c-like_dom_sf"/>
</dbReference>
<gene>
    <name evidence="6" type="ORF">O0931_16565</name>
</gene>
<evidence type="ECO:0000259" key="5">
    <source>
        <dbReference type="PROSITE" id="PS51007"/>
    </source>
</evidence>
<dbReference type="Gene3D" id="1.10.760.10">
    <property type="entry name" value="Cytochrome c-like domain"/>
    <property type="match status" value="1"/>
</dbReference>
<dbReference type="EMBL" id="JAPWGL010000004">
    <property type="protein sequence ID" value="MCZ4224928.1"/>
    <property type="molecule type" value="Genomic_DNA"/>
</dbReference>
<name>A0ABT4L171_9SPHI</name>
<keyword evidence="3 4" id="KW-0408">Iron</keyword>
<comment type="caution">
    <text evidence="6">The sequence shown here is derived from an EMBL/GenBank/DDBJ whole genome shotgun (WGS) entry which is preliminary data.</text>
</comment>
<evidence type="ECO:0000256" key="3">
    <source>
        <dbReference type="ARBA" id="ARBA00023004"/>
    </source>
</evidence>
<reference evidence="6" key="1">
    <citation type="submission" date="2022-12" db="EMBL/GenBank/DDBJ databases">
        <title>Genome sequence of SJ11.</title>
        <authorList>
            <person name="Woo H."/>
        </authorList>
    </citation>
    <scope>NUCLEOTIDE SEQUENCE</scope>
    <source>
        <strain evidence="6">SJ11</strain>
    </source>
</reference>
<feature type="domain" description="Cytochrome c" evidence="5">
    <location>
        <begin position="68"/>
        <end position="157"/>
    </location>
</feature>
<dbReference type="PANTHER" id="PTHR35008">
    <property type="entry name" value="BLL4482 PROTEIN-RELATED"/>
    <property type="match status" value="1"/>
</dbReference>
<evidence type="ECO:0000313" key="7">
    <source>
        <dbReference type="Proteomes" id="UP001144341"/>
    </source>
</evidence>
<dbReference type="InterPro" id="IPR051459">
    <property type="entry name" value="Cytochrome_c-type_DH"/>
</dbReference>
<sequence length="194" mass="21020">MIIFCFVLLAVCCAINKISVAQFRTGVPGDSLKRVPKFGFGRTVGKAEIAEWDIDVRPDGKGLPAGKGDVETGRLIFVKKCTACHGAEGKQPPGVKLLGGVLVSDTLSTGRVKTIGNYWPYATTLFDYIRRAMPYNLPGSLSNDEVYALSAYLLHANKIIGQTAVIDAGNLPKIIMPARKMFVMDDRTGGKEIR</sequence>
<organism evidence="6 7">
    <name type="scientific">Pedobacter rhodius</name>
    <dbReference type="NCBI Taxonomy" id="3004098"/>
    <lineage>
        <taxon>Bacteria</taxon>
        <taxon>Pseudomonadati</taxon>
        <taxon>Bacteroidota</taxon>
        <taxon>Sphingobacteriia</taxon>
        <taxon>Sphingobacteriales</taxon>
        <taxon>Sphingobacteriaceae</taxon>
        <taxon>Pedobacter</taxon>
    </lineage>
</organism>
<dbReference type="SUPFAM" id="SSF46626">
    <property type="entry name" value="Cytochrome c"/>
    <property type="match status" value="1"/>
</dbReference>
<dbReference type="Pfam" id="PF00034">
    <property type="entry name" value="Cytochrom_C"/>
    <property type="match status" value="1"/>
</dbReference>
<evidence type="ECO:0000256" key="2">
    <source>
        <dbReference type="ARBA" id="ARBA00022723"/>
    </source>
</evidence>
<dbReference type="Proteomes" id="UP001144341">
    <property type="component" value="Unassembled WGS sequence"/>
</dbReference>
<accession>A0ABT4L171</accession>
<keyword evidence="1 4" id="KW-0349">Heme</keyword>
<evidence type="ECO:0000256" key="1">
    <source>
        <dbReference type="ARBA" id="ARBA00022617"/>
    </source>
</evidence>
<dbReference type="InterPro" id="IPR009056">
    <property type="entry name" value="Cyt_c-like_dom"/>
</dbReference>
<proteinExistence type="predicted"/>
<dbReference type="PROSITE" id="PS51007">
    <property type="entry name" value="CYTC"/>
    <property type="match status" value="1"/>
</dbReference>
<evidence type="ECO:0000313" key="6">
    <source>
        <dbReference type="EMBL" id="MCZ4224928.1"/>
    </source>
</evidence>
<keyword evidence="7" id="KW-1185">Reference proteome</keyword>
<keyword evidence="2 4" id="KW-0479">Metal-binding</keyword>
<dbReference type="RefSeq" id="WP_269416589.1">
    <property type="nucleotide sequence ID" value="NZ_JAPWGL010000004.1"/>
</dbReference>
<dbReference type="PANTHER" id="PTHR35008:SF8">
    <property type="entry name" value="ALCOHOL DEHYDROGENASE CYTOCHROME C SUBUNIT"/>
    <property type="match status" value="1"/>
</dbReference>
<evidence type="ECO:0000256" key="4">
    <source>
        <dbReference type="PROSITE-ProRule" id="PRU00433"/>
    </source>
</evidence>